<gene>
    <name evidence="2" type="ordered locus">AM1_2852</name>
</gene>
<dbReference type="EMBL" id="CP000828">
    <property type="protein sequence ID" value="ABW27852.1"/>
    <property type="molecule type" value="Genomic_DNA"/>
</dbReference>
<feature type="transmembrane region" description="Helical" evidence="1">
    <location>
        <begin position="245"/>
        <end position="264"/>
    </location>
</feature>
<dbReference type="HOGENOM" id="CLU_093778_0_0_3"/>
<evidence type="ECO:0000313" key="2">
    <source>
        <dbReference type="EMBL" id="ABW27852.1"/>
    </source>
</evidence>
<dbReference type="InterPro" id="IPR047709">
    <property type="entry name" value="HpsJ-like"/>
</dbReference>
<dbReference type="STRING" id="329726.AM1_2852"/>
<evidence type="ECO:0000313" key="3">
    <source>
        <dbReference type="Proteomes" id="UP000000268"/>
    </source>
</evidence>
<dbReference type="AlphaFoldDB" id="B0CAB7"/>
<keyword evidence="1" id="KW-1133">Transmembrane helix</keyword>
<sequence>MTVSENRPNLPPSSRVLTLVGLILILTFFLDFLVRLTSPQLGNAEVQLTLLNDLIDRGVIPLIGLSLIYAGFWFHLYTKPPLVTDAQDDKELRAAWQDPKFWTFVFASLLGLMFLLIIPFHYAKTGDVIQKALDQVEAEWTRNKATIDQQLNQVKVEEQQWQAIGKDPTQLDQLLNNPQMPPQQKAALTQLKKDPQVLKQNVDARVKQLQQQQTQVAGQLADAEKRKAEVVKRAEGERSLTRLRAGIRSILLAIAFASIGWTGLRDSSN</sequence>
<keyword evidence="3" id="KW-1185">Reference proteome</keyword>
<feature type="transmembrane region" description="Helical" evidence="1">
    <location>
        <begin position="101"/>
        <end position="123"/>
    </location>
</feature>
<reference evidence="2 3" key="1">
    <citation type="journal article" date="2008" name="Proc. Natl. Acad. Sci. U.S.A.">
        <title>Niche adaptation and genome expansion in the chlorophyll d-producing cyanobacterium Acaryochloris marina.</title>
        <authorList>
            <person name="Swingley W.D."/>
            <person name="Chen M."/>
            <person name="Cheung P.C."/>
            <person name="Conrad A.L."/>
            <person name="Dejesa L.C."/>
            <person name="Hao J."/>
            <person name="Honchak B.M."/>
            <person name="Karbach L.E."/>
            <person name="Kurdoglu A."/>
            <person name="Lahiri S."/>
            <person name="Mastrian S.D."/>
            <person name="Miyashita H."/>
            <person name="Page L."/>
            <person name="Ramakrishna P."/>
            <person name="Satoh S."/>
            <person name="Sattley W.M."/>
            <person name="Shimada Y."/>
            <person name="Taylor H.L."/>
            <person name="Tomo T."/>
            <person name="Tsuchiya T."/>
            <person name="Wang Z.T."/>
            <person name="Raymond J."/>
            <person name="Mimuro M."/>
            <person name="Blankenship R.E."/>
            <person name="Touchman J.W."/>
        </authorList>
    </citation>
    <scope>NUCLEOTIDE SEQUENCE [LARGE SCALE GENOMIC DNA]</scope>
    <source>
        <strain evidence="3">MBIC 11017</strain>
    </source>
</reference>
<dbReference type="OrthoDB" id="532366at2"/>
<protein>
    <submittedName>
        <fullName evidence="2">Uncharacterized protein</fullName>
    </submittedName>
</protein>
<name>B0CAB7_ACAM1</name>
<evidence type="ECO:0000256" key="1">
    <source>
        <dbReference type="SAM" id="Phobius"/>
    </source>
</evidence>
<feature type="transmembrane region" description="Helical" evidence="1">
    <location>
        <begin position="54"/>
        <end position="74"/>
    </location>
</feature>
<organism evidence="2 3">
    <name type="scientific">Acaryochloris marina (strain MBIC 11017)</name>
    <dbReference type="NCBI Taxonomy" id="329726"/>
    <lineage>
        <taxon>Bacteria</taxon>
        <taxon>Bacillati</taxon>
        <taxon>Cyanobacteriota</taxon>
        <taxon>Cyanophyceae</taxon>
        <taxon>Acaryochloridales</taxon>
        <taxon>Acaryochloridaceae</taxon>
        <taxon>Acaryochloris</taxon>
    </lineage>
</organism>
<keyword evidence="1" id="KW-0472">Membrane</keyword>
<proteinExistence type="predicted"/>
<keyword evidence="1" id="KW-0812">Transmembrane</keyword>
<feature type="transmembrane region" description="Helical" evidence="1">
    <location>
        <begin position="16"/>
        <end position="34"/>
    </location>
</feature>
<dbReference type="KEGG" id="amr:AM1_2852"/>
<dbReference type="RefSeq" id="WP_012163295.1">
    <property type="nucleotide sequence ID" value="NC_009925.1"/>
</dbReference>
<dbReference type="NCBIfam" id="NF038305">
    <property type="entry name" value="HpsJ_fam"/>
    <property type="match status" value="1"/>
</dbReference>
<accession>B0CAB7</accession>
<dbReference type="Proteomes" id="UP000000268">
    <property type="component" value="Chromosome"/>
</dbReference>
<dbReference type="eggNOG" id="COG3206">
    <property type="taxonomic scope" value="Bacteria"/>
</dbReference>